<dbReference type="VEuPathDB" id="VectorBase:ISCW004281"/>
<feature type="signal peptide" evidence="2">
    <location>
        <begin position="1"/>
        <end position="18"/>
    </location>
</feature>
<dbReference type="InterPro" id="IPR001254">
    <property type="entry name" value="Trypsin_dom"/>
</dbReference>
<dbReference type="OrthoDB" id="8440449at2759"/>
<keyword evidence="4" id="KW-0378">Hydrolase</keyword>
<dbReference type="Pfam" id="PF00089">
    <property type="entry name" value="Trypsin"/>
    <property type="match status" value="1"/>
</dbReference>
<keyword evidence="4" id="KW-0645">Protease</keyword>
<evidence type="ECO:0000259" key="3">
    <source>
        <dbReference type="Pfam" id="PF00089"/>
    </source>
</evidence>
<dbReference type="VEuPathDB" id="VectorBase:ISCI004281"/>
<evidence type="ECO:0000313" key="5">
    <source>
        <dbReference type="EnsemblMetazoa" id="ISCW004281-PA"/>
    </source>
</evidence>
<dbReference type="GO" id="GO:0004252">
    <property type="term" value="F:serine-type endopeptidase activity"/>
    <property type="evidence" value="ECO:0007669"/>
    <property type="project" value="UniProtKB-EC"/>
</dbReference>
<keyword evidence="2" id="KW-0732">Signal</keyword>
<dbReference type="HOGENOM" id="CLU_2127229_0_0_1"/>
<dbReference type="InterPro" id="IPR009003">
    <property type="entry name" value="Peptidase_S1_PA"/>
</dbReference>
<evidence type="ECO:0000256" key="1">
    <source>
        <dbReference type="ARBA" id="ARBA00023157"/>
    </source>
</evidence>
<accession>B7PF47</accession>
<dbReference type="InterPro" id="IPR043504">
    <property type="entry name" value="Peptidase_S1_PA_chymotrypsin"/>
</dbReference>
<dbReference type="AlphaFoldDB" id="B7PF47"/>
<dbReference type="GO" id="GO:0006508">
    <property type="term" value="P:proteolysis"/>
    <property type="evidence" value="ECO:0007669"/>
    <property type="project" value="UniProtKB-KW"/>
</dbReference>
<dbReference type="EnsemblMetazoa" id="ISCW004281-RA">
    <property type="protein sequence ID" value="ISCW004281-PA"/>
    <property type="gene ID" value="ISCW004281"/>
</dbReference>
<evidence type="ECO:0000313" key="6">
    <source>
        <dbReference type="Proteomes" id="UP000001555"/>
    </source>
</evidence>
<dbReference type="InterPro" id="IPR018114">
    <property type="entry name" value="TRYPSIN_HIS"/>
</dbReference>
<dbReference type="PaxDb" id="6945-B7PF47"/>
<dbReference type="EC" id="3.4.21.4" evidence="4"/>
<organism>
    <name type="scientific">Ixodes scapularis</name>
    <name type="common">Black-legged tick</name>
    <name type="synonym">Deer tick</name>
    <dbReference type="NCBI Taxonomy" id="6945"/>
    <lineage>
        <taxon>Eukaryota</taxon>
        <taxon>Metazoa</taxon>
        <taxon>Ecdysozoa</taxon>
        <taxon>Arthropoda</taxon>
        <taxon>Chelicerata</taxon>
        <taxon>Arachnida</taxon>
        <taxon>Acari</taxon>
        <taxon>Parasitiformes</taxon>
        <taxon>Ixodida</taxon>
        <taxon>Ixodoidea</taxon>
        <taxon>Ixodidae</taxon>
        <taxon>Ixodinae</taxon>
        <taxon>Ixodes</taxon>
    </lineage>
</organism>
<keyword evidence="6" id="KW-1185">Reference proteome</keyword>
<reference evidence="5" key="2">
    <citation type="submission" date="2020-05" db="UniProtKB">
        <authorList>
            <consortium name="EnsemblMetazoa"/>
        </authorList>
    </citation>
    <scope>IDENTIFICATION</scope>
    <source>
        <strain evidence="5">wikel</strain>
    </source>
</reference>
<keyword evidence="1" id="KW-1015">Disulfide bond</keyword>
<proteinExistence type="predicted"/>
<dbReference type="PROSITE" id="PS00134">
    <property type="entry name" value="TRYPSIN_HIS"/>
    <property type="match status" value="1"/>
</dbReference>
<dbReference type="PANTHER" id="PTHR24252:SF7">
    <property type="entry name" value="HYALIN"/>
    <property type="match status" value="1"/>
</dbReference>
<gene>
    <name evidence="4" type="ORF">IscW_ISCW004281</name>
</gene>
<dbReference type="PANTHER" id="PTHR24252">
    <property type="entry name" value="ACROSIN-RELATED"/>
    <property type="match status" value="1"/>
</dbReference>
<name>B7PF47_IXOSC</name>
<feature type="domain" description="Peptidase S1" evidence="3">
    <location>
        <begin position="37"/>
        <end position="88"/>
    </location>
</feature>
<dbReference type="EMBL" id="DS699372">
    <property type="protein sequence ID" value="EEC05219.1"/>
    <property type="molecule type" value="Genomic_DNA"/>
</dbReference>
<dbReference type="EMBL" id="ABJB011051146">
    <property type="status" value="NOT_ANNOTATED_CDS"/>
    <property type="molecule type" value="Genomic_DNA"/>
</dbReference>
<feature type="non-terminal residue" evidence="4">
    <location>
        <position position="114"/>
    </location>
</feature>
<dbReference type="Proteomes" id="UP000001555">
    <property type="component" value="Unassembled WGS sequence"/>
</dbReference>
<feature type="chain" id="PRO_5010959774" evidence="2">
    <location>
        <begin position="19"/>
        <end position="114"/>
    </location>
</feature>
<evidence type="ECO:0000256" key="2">
    <source>
        <dbReference type="SAM" id="SignalP"/>
    </source>
</evidence>
<dbReference type="EMBL" id="ABJB011122435">
    <property type="status" value="NOT_ANNOTATED_CDS"/>
    <property type="molecule type" value="Genomic_DNA"/>
</dbReference>
<dbReference type="SUPFAM" id="SSF50494">
    <property type="entry name" value="Trypsin-like serine proteases"/>
    <property type="match status" value="1"/>
</dbReference>
<reference evidence="4 6" key="1">
    <citation type="submission" date="2008-03" db="EMBL/GenBank/DDBJ databases">
        <title>Annotation of Ixodes scapularis.</title>
        <authorList>
            <consortium name="Ixodes scapularis Genome Project Consortium"/>
            <person name="Caler E."/>
            <person name="Hannick L.I."/>
            <person name="Bidwell S."/>
            <person name="Joardar V."/>
            <person name="Thiagarajan M."/>
            <person name="Amedeo P."/>
            <person name="Galinsky K.J."/>
            <person name="Schobel S."/>
            <person name="Inman J."/>
            <person name="Hostetler J."/>
            <person name="Miller J."/>
            <person name="Hammond M."/>
            <person name="Megy K."/>
            <person name="Lawson D."/>
            <person name="Kodira C."/>
            <person name="Sutton G."/>
            <person name="Meyer J."/>
            <person name="Hill C.A."/>
            <person name="Birren B."/>
            <person name="Nene V."/>
            <person name="Collins F."/>
            <person name="Alarcon-Chaidez F."/>
            <person name="Wikel S."/>
            <person name="Strausberg R."/>
        </authorList>
    </citation>
    <scope>NUCLEOTIDE SEQUENCE [LARGE SCALE GENOMIC DNA]</scope>
    <source>
        <strain evidence="6">Wikel</strain>
        <strain evidence="4">Wikel colony</strain>
    </source>
</reference>
<dbReference type="VEuPathDB" id="VectorBase:ISCP_021507"/>
<dbReference type="Gene3D" id="2.40.10.10">
    <property type="entry name" value="Trypsin-like serine proteases"/>
    <property type="match status" value="1"/>
</dbReference>
<sequence>MVIAIMNICVLICRVACGAVWPDRNCGRRQLKSRPRIVGGRPAEAREFPWIVSIQWAQDSHSCGGSIISADVVLTAAHCLGNCVNGSDVTPHTVDRFIPCRSSNVYVSMARTTD</sequence>
<protein>
    <submittedName>
        <fullName evidence="4 5">Serine protease desc1, putative</fullName>
        <ecNumber evidence="4">3.4.21.4</ecNumber>
    </submittedName>
</protein>
<evidence type="ECO:0000313" key="4">
    <source>
        <dbReference type="EMBL" id="EEC05219.1"/>
    </source>
</evidence>
<dbReference type="STRING" id="6945.B7PF47"/>